<gene>
    <name evidence="3" type="ORF">QV09_10555</name>
</gene>
<evidence type="ECO:0000256" key="1">
    <source>
        <dbReference type="ARBA" id="ARBA00022723"/>
    </source>
</evidence>
<proteinExistence type="predicted"/>
<protein>
    <submittedName>
        <fullName evidence="3">Cupin</fullName>
    </submittedName>
</protein>
<dbReference type="Proteomes" id="UP000092527">
    <property type="component" value="Unassembled WGS sequence"/>
</dbReference>
<dbReference type="InterPro" id="IPR011051">
    <property type="entry name" value="RmlC_Cupin_sf"/>
</dbReference>
<dbReference type="GO" id="GO:0046872">
    <property type="term" value="F:metal ion binding"/>
    <property type="evidence" value="ECO:0007669"/>
    <property type="project" value="UniProtKB-KW"/>
</dbReference>
<dbReference type="PANTHER" id="PTHR35848">
    <property type="entry name" value="OXALATE-BINDING PROTEIN"/>
    <property type="match status" value="1"/>
</dbReference>
<feature type="domain" description="Cupin type-2" evidence="2">
    <location>
        <begin position="35"/>
        <end position="96"/>
    </location>
</feature>
<dbReference type="EMBL" id="JTJU01000067">
    <property type="protein sequence ID" value="OBX07673.1"/>
    <property type="molecule type" value="Genomic_DNA"/>
</dbReference>
<reference evidence="3 4" key="1">
    <citation type="submission" date="2014-11" db="EMBL/GenBank/DDBJ databases">
        <title>Pan-genome of Gallibacterium spp.</title>
        <authorList>
            <person name="Kudirkiene E."/>
            <person name="Bojesen A.M."/>
        </authorList>
    </citation>
    <scope>NUCLEOTIDE SEQUENCE [LARGE SCALE GENOMIC DNA]</scope>
    <source>
        <strain evidence="3 4">18469/18</strain>
    </source>
</reference>
<dbReference type="SUPFAM" id="SSF51182">
    <property type="entry name" value="RmlC-like cupins"/>
    <property type="match status" value="1"/>
</dbReference>
<accession>A0AB36E0E5</accession>
<dbReference type="PANTHER" id="PTHR35848:SF6">
    <property type="entry name" value="CUPIN TYPE-2 DOMAIN-CONTAINING PROTEIN"/>
    <property type="match status" value="1"/>
</dbReference>
<comment type="caution">
    <text evidence="3">The sequence shown here is derived from an EMBL/GenBank/DDBJ whole genome shotgun (WGS) entry which is preliminary data.</text>
</comment>
<dbReference type="InterPro" id="IPR051610">
    <property type="entry name" value="GPI/OXD"/>
</dbReference>
<evidence type="ECO:0000259" key="2">
    <source>
        <dbReference type="Pfam" id="PF07883"/>
    </source>
</evidence>
<name>A0AB36E0E5_9PAST</name>
<dbReference type="Pfam" id="PF07883">
    <property type="entry name" value="Cupin_2"/>
    <property type="match status" value="1"/>
</dbReference>
<sequence length="115" mass="13166">MKNFKKMSVKNEGRTELHNSLQLTGAEISINAMPAKTSVPFVHSHKENEEIYGFLEGNGYFEIDGEKVEFSQGDWIKVAPKAKRQMFAESDIKYICIQVKENSLEQFTQTDAIIY</sequence>
<organism evidence="3 4">
    <name type="scientific">Gallibacterium salpingitidis</name>
    <dbReference type="NCBI Taxonomy" id="505341"/>
    <lineage>
        <taxon>Bacteria</taxon>
        <taxon>Pseudomonadati</taxon>
        <taxon>Pseudomonadota</taxon>
        <taxon>Gammaproteobacteria</taxon>
        <taxon>Pasteurellales</taxon>
        <taxon>Pasteurellaceae</taxon>
        <taxon>Gallibacterium</taxon>
    </lineage>
</organism>
<dbReference type="AlphaFoldDB" id="A0AB36E0E5"/>
<dbReference type="CDD" id="cd06985">
    <property type="entry name" value="cupin_BF4112"/>
    <property type="match status" value="1"/>
</dbReference>
<evidence type="ECO:0000313" key="3">
    <source>
        <dbReference type="EMBL" id="OBX07673.1"/>
    </source>
</evidence>
<dbReference type="RefSeq" id="WP_066422217.1">
    <property type="nucleotide sequence ID" value="NZ_JTJU01000067.1"/>
</dbReference>
<dbReference type="InterPro" id="IPR013096">
    <property type="entry name" value="Cupin_2"/>
</dbReference>
<dbReference type="InterPro" id="IPR014710">
    <property type="entry name" value="RmlC-like_jellyroll"/>
</dbReference>
<evidence type="ECO:0000313" key="4">
    <source>
        <dbReference type="Proteomes" id="UP000092527"/>
    </source>
</evidence>
<keyword evidence="1" id="KW-0479">Metal-binding</keyword>
<dbReference type="Gene3D" id="2.60.120.10">
    <property type="entry name" value="Jelly Rolls"/>
    <property type="match status" value="1"/>
</dbReference>